<accession>A0A061J541</accession>
<dbReference type="EMBL" id="AUPL01002827">
    <property type="protein sequence ID" value="ESL09450.1"/>
    <property type="molecule type" value="Genomic_DNA"/>
</dbReference>
<sequence length="416" mass="46723">MRPSLRALAASLHRAAVFQPHFHSSPCVICNAAVTAAAASPDACSISPPGVFSPPTTSPSAQVVTNSVVNPTSRGWSTILERRREGLELWLRRRKEWVDEQRGLDKLRLQNCWEAFCDFTRTLTKDDIAGTIDFLDQFCEVEPEERPTATPSSSHSMRQAKGQPQRQEPVSNSVFHGKEGSENVFLTYVQTLMPAPADIERQERFQRTLLDFREVANDLDLPFFVCCGTALGAHREGYFIPHDKDIDVGVFYEDLQSLAGTVEGDAQRAVVSLLSHVALGGQFVLLDICGTVEKGLELRFLHHETRVALDLNVYYPPLAEDTELVTQSGPFIWTASHYEAAASRRHGMYRYRHAPFGESLSRLPFCDPAVASQAEGFLVPPTSYFVEYFGEDWRTPREYTYTEALRNGEYKNIIEE</sequence>
<evidence type="ECO:0000313" key="4">
    <source>
        <dbReference type="Proteomes" id="UP000031737"/>
    </source>
</evidence>
<feature type="compositionally biased region" description="Polar residues" evidence="1">
    <location>
        <begin position="149"/>
        <end position="174"/>
    </location>
</feature>
<dbReference type="OrthoDB" id="444255at2759"/>
<proteinExistence type="predicted"/>
<organism evidence="3 4">
    <name type="scientific">Trypanosoma rangeli SC58</name>
    <dbReference type="NCBI Taxonomy" id="429131"/>
    <lineage>
        <taxon>Eukaryota</taxon>
        <taxon>Discoba</taxon>
        <taxon>Euglenozoa</taxon>
        <taxon>Kinetoplastea</taxon>
        <taxon>Metakinetoplastina</taxon>
        <taxon>Trypanosomatida</taxon>
        <taxon>Trypanosomatidae</taxon>
        <taxon>Trypanosoma</taxon>
        <taxon>Herpetosoma</taxon>
    </lineage>
</organism>
<dbReference type="PANTHER" id="PTHR43404:SF1">
    <property type="entry name" value="MNN4P"/>
    <property type="match status" value="1"/>
</dbReference>
<dbReference type="Proteomes" id="UP000031737">
    <property type="component" value="Unassembled WGS sequence"/>
</dbReference>
<gene>
    <name evidence="3" type="ORF">TRSC58_02827</name>
</gene>
<feature type="region of interest" description="Disordered" evidence="1">
    <location>
        <begin position="143"/>
        <end position="174"/>
    </location>
</feature>
<dbReference type="VEuPathDB" id="TriTrypDB:TRSC58_02827"/>
<keyword evidence="4" id="KW-1185">Reference proteome</keyword>
<evidence type="ECO:0000259" key="2">
    <source>
        <dbReference type="Pfam" id="PF04991"/>
    </source>
</evidence>
<reference evidence="3 4" key="1">
    <citation type="submission" date="2013-07" db="EMBL/GenBank/DDBJ databases">
        <authorList>
            <person name="Stoco P.H."/>
            <person name="Wagner G."/>
            <person name="Gerber A."/>
            <person name="Zaha A."/>
            <person name="Thompson C."/>
            <person name="Bartholomeu D.C."/>
            <person name="Luckemeyer D.D."/>
            <person name="Bahia D."/>
            <person name="Loreto E."/>
            <person name="Prestes E.B."/>
            <person name="Lima F.M."/>
            <person name="Rodrigues-Luiz G."/>
            <person name="Vallejo G.A."/>
            <person name="Filho J.F."/>
            <person name="Monteiro K.M."/>
            <person name="Tyler K.M."/>
            <person name="de Almeida L.G."/>
            <person name="Ortiz M.F."/>
            <person name="Siervo M.A."/>
            <person name="de Moraes M.H."/>
            <person name="Cunha O.L."/>
            <person name="Mendonca-Neto R."/>
            <person name="Silva R."/>
            <person name="Teixeira S.M."/>
            <person name="Murta S.M."/>
            <person name="Sincero T.C."/>
            <person name="Mendes T.A."/>
            <person name="Urmenyi T.P."/>
            <person name="Silva V.G."/>
            <person name="da Rocha W.D."/>
            <person name="Andersson B."/>
            <person name="Romanha A.J."/>
            <person name="Steindel M."/>
            <person name="de Vasconcelos A.T."/>
            <person name="Grisard E.C."/>
        </authorList>
    </citation>
    <scope>NUCLEOTIDE SEQUENCE [LARGE SCALE GENOMIC DNA]</scope>
    <source>
        <strain evidence="3 4">SC58</strain>
    </source>
</reference>
<dbReference type="AlphaFoldDB" id="A0A061J541"/>
<feature type="domain" description="LicD/FKTN/FKRP nucleotidyltransferase" evidence="2">
    <location>
        <begin position="218"/>
        <end position="260"/>
    </location>
</feature>
<dbReference type="Pfam" id="PF04991">
    <property type="entry name" value="LicD"/>
    <property type="match status" value="1"/>
</dbReference>
<protein>
    <recommendedName>
        <fullName evidence="2">LicD/FKTN/FKRP nucleotidyltransferase domain-containing protein</fullName>
    </recommendedName>
</protein>
<name>A0A061J541_TRYRA</name>
<dbReference type="InterPro" id="IPR007074">
    <property type="entry name" value="LicD/FKTN/FKRP_NTP_transf"/>
</dbReference>
<dbReference type="PANTHER" id="PTHR43404">
    <property type="entry name" value="LIPOPOLYSACCHARIDE CHOLINEPHOSPHOTRANSFERASE LICD"/>
    <property type="match status" value="1"/>
</dbReference>
<evidence type="ECO:0000256" key="1">
    <source>
        <dbReference type="SAM" id="MobiDB-lite"/>
    </source>
</evidence>
<evidence type="ECO:0000313" key="3">
    <source>
        <dbReference type="EMBL" id="ESL09450.1"/>
    </source>
</evidence>
<comment type="caution">
    <text evidence="3">The sequence shown here is derived from an EMBL/GenBank/DDBJ whole genome shotgun (WGS) entry which is preliminary data.</text>
</comment>
<dbReference type="InterPro" id="IPR052942">
    <property type="entry name" value="LPS_cholinephosphotransferase"/>
</dbReference>
<dbReference type="GO" id="GO:0009100">
    <property type="term" value="P:glycoprotein metabolic process"/>
    <property type="evidence" value="ECO:0007669"/>
    <property type="project" value="UniProtKB-ARBA"/>
</dbReference>